<protein>
    <submittedName>
        <fullName evidence="8">Galactofuranosyltransferase GlfT2</fullName>
    </submittedName>
</protein>
<dbReference type="SUPFAM" id="SSF53448">
    <property type="entry name" value="Nucleotide-diphospho-sugar transferases"/>
    <property type="match status" value="1"/>
</dbReference>
<feature type="region of interest" description="Disordered" evidence="5">
    <location>
        <begin position="519"/>
        <end position="539"/>
    </location>
</feature>
<evidence type="ECO:0000256" key="1">
    <source>
        <dbReference type="ARBA" id="ARBA00004776"/>
    </source>
</evidence>
<keyword evidence="9" id="KW-1185">Reference proteome</keyword>
<accession>A0A849BQ42</accession>
<dbReference type="PANTHER" id="PTHR43179:SF12">
    <property type="entry name" value="GALACTOFURANOSYLTRANSFERASE GLFT2"/>
    <property type="match status" value="1"/>
</dbReference>
<name>A0A849BQ42_9ACTN</name>
<proteinExistence type="inferred from homology"/>
<feature type="domain" description="Galactofuranosyltransferase GlfT2 N-terminal" evidence="6">
    <location>
        <begin position="21"/>
        <end position="179"/>
    </location>
</feature>
<feature type="domain" description="Galactofuranosyltransferase-2 C-terminal" evidence="7">
    <location>
        <begin position="456"/>
        <end position="652"/>
    </location>
</feature>
<reference evidence="8 9" key="1">
    <citation type="submission" date="2020-05" db="EMBL/GenBank/DDBJ databases">
        <title>MicrobeNet Type strains.</title>
        <authorList>
            <person name="Nicholson A.C."/>
        </authorList>
    </citation>
    <scope>NUCLEOTIDE SEQUENCE [LARGE SCALE GENOMIC DNA]</scope>
    <source>
        <strain evidence="8 9">JCM 14547</strain>
    </source>
</reference>
<dbReference type="InterPro" id="IPR029044">
    <property type="entry name" value="Nucleotide-diphossugar_trans"/>
</dbReference>
<evidence type="ECO:0000256" key="3">
    <source>
        <dbReference type="ARBA" id="ARBA00022676"/>
    </source>
</evidence>
<evidence type="ECO:0000256" key="2">
    <source>
        <dbReference type="ARBA" id="ARBA00006739"/>
    </source>
</evidence>
<evidence type="ECO:0000313" key="9">
    <source>
        <dbReference type="Proteomes" id="UP000555552"/>
    </source>
</evidence>
<sequence length="666" mass="72858">MSAPAAEEVGTRPVGAAARVLQRVVLPGDADPDVLPLYVEGELVTAGSSEDASRATARGGAVSGDQVLGRRRFLVPAGTRSSFATYFNAFPAGYWRRWTVVEQVRLSVRTSGAGTVTVYRSNAKGNAQRVTSSRVGGDHGSDVAVDLPLRAFNDGGWYWFDLAAGTQDLRLEEASWSTDDGAGRGAGTVAVSITTMNRPDYCARLLATLGEDEGLRDVVTRVRVVDQGTQTVSAETEHFPRARAALGDRLDVVHQANLGGSGGFARGMVESLSDGVDHVLLLDDDVVVEPEGILRAVTFADLARTPTIVGGHMFSMFQRSLLHALAEQVQPWRTWWGPATATHHDHDLGRSGLRSTPWLHRRVDPDFNGWWMCLIPTSVVRELGVSLPLFIKWDDAEYGLRAREAGVPTVSLPGVAVWHVPWTDKDDAVDWQAYFHARNRLVVALLHSPYARGGALVRESLGISVKHLLSMQYSTAELRLMALEAVLEGPEHLHRDLATTLPRVREVRAGYDDAVVRPDATAFPPQRRRKPPRRGRDVQVPENRLAGLVQAATGTLKQLRPVDELARRHPQVAVPHMDSRWWLLAQFDSALVSTADGTGAAWYRRDPARFRALAARTTAAHRRLLAEWPRLAAEYRAALPDLTSPDGWRASFALPPAAPDAGRTRS</sequence>
<dbReference type="Proteomes" id="UP000555552">
    <property type="component" value="Unassembled WGS sequence"/>
</dbReference>
<evidence type="ECO:0000259" key="7">
    <source>
        <dbReference type="Pfam" id="PF19320"/>
    </source>
</evidence>
<dbReference type="PANTHER" id="PTHR43179">
    <property type="entry name" value="RHAMNOSYLTRANSFERASE WBBL"/>
    <property type="match status" value="1"/>
</dbReference>
<dbReference type="Pfam" id="PF19320">
    <property type="entry name" value="GlfT2_domain3"/>
    <property type="match status" value="1"/>
</dbReference>
<dbReference type="GO" id="GO:0016757">
    <property type="term" value="F:glycosyltransferase activity"/>
    <property type="evidence" value="ECO:0007669"/>
    <property type="project" value="UniProtKB-KW"/>
</dbReference>
<dbReference type="Gene3D" id="3.90.550.60">
    <property type="match status" value="1"/>
</dbReference>
<evidence type="ECO:0000256" key="5">
    <source>
        <dbReference type="SAM" id="MobiDB-lite"/>
    </source>
</evidence>
<gene>
    <name evidence="8" type="ORF">HLB09_10395</name>
</gene>
<comment type="caution">
    <text evidence="8">The sequence shown here is derived from an EMBL/GenBank/DDBJ whole genome shotgun (WGS) entry which is preliminary data.</text>
</comment>
<dbReference type="AlphaFoldDB" id="A0A849BQ42"/>
<evidence type="ECO:0000259" key="6">
    <source>
        <dbReference type="Pfam" id="PF17994"/>
    </source>
</evidence>
<evidence type="ECO:0000313" key="8">
    <source>
        <dbReference type="EMBL" id="NNH23493.1"/>
    </source>
</evidence>
<dbReference type="InterPro" id="IPR040492">
    <property type="entry name" value="GlfT2_N"/>
</dbReference>
<comment type="pathway">
    <text evidence="1">Cell wall biogenesis; cell wall polysaccharide biosynthesis.</text>
</comment>
<dbReference type="RefSeq" id="WP_171203306.1">
    <property type="nucleotide sequence ID" value="NZ_BAAANP010000062.1"/>
</dbReference>
<dbReference type="Pfam" id="PF17994">
    <property type="entry name" value="Glft2_N"/>
    <property type="match status" value="1"/>
</dbReference>
<keyword evidence="4 8" id="KW-0808">Transferase</keyword>
<dbReference type="Pfam" id="PF13641">
    <property type="entry name" value="Glyco_tranf_2_3"/>
    <property type="match status" value="1"/>
</dbReference>
<evidence type="ECO:0000256" key="4">
    <source>
        <dbReference type="ARBA" id="ARBA00022679"/>
    </source>
</evidence>
<keyword evidence="3" id="KW-0328">Glycosyltransferase</keyword>
<organism evidence="8 9">
    <name type="scientific">Pseudokineococcus marinus</name>
    <dbReference type="NCBI Taxonomy" id="351215"/>
    <lineage>
        <taxon>Bacteria</taxon>
        <taxon>Bacillati</taxon>
        <taxon>Actinomycetota</taxon>
        <taxon>Actinomycetes</taxon>
        <taxon>Kineosporiales</taxon>
        <taxon>Kineosporiaceae</taxon>
        <taxon>Pseudokineococcus</taxon>
    </lineage>
</organism>
<dbReference type="EMBL" id="JABEMA010000149">
    <property type="protein sequence ID" value="NNH23493.1"/>
    <property type="molecule type" value="Genomic_DNA"/>
</dbReference>
<dbReference type="InterPro" id="IPR045699">
    <property type="entry name" value="GlfT2_C"/>
</dbReference>
<comment type="similarity">
    <text evidence="2">Belongs to the glycosyltransferase 2 family.</text>
</comment>